<feature type="domain" description="C2" evidence="5">
    <location>
        <begin position="437"/>
        <end position="549"/>
    </location>
</feature>
<evidence type="ECO:0000256" key="1">
    <source>
        <dbReference type="ARBA" id="ARBA00022723"/>
    </source>
</evidence>
<gene>
    <name evidence="6" type="ORF">CTAYLR_004674</name>
</gene>
<dbReference type="PROSITE" id="PS50088">
    <property type="entry name" value="ANK_REPEAT"/>
    <property type="match status" value="5"/>
</dbReference>
<feature type="repeat" description="ANK" evidence="3">
    <location>
        <begin position="1135"/>
        <end position="1167"/>
    </location>
</feature>
<feature type="region of interest" description="Disordered" evidence="4">
    <location>
        <begin position="1227"/>
        <end position="1264"/>
    </location>
</feature>
<dbReference type="SMART" id="SM00248">
    <property type="entry name" value="ANK"/>
    <property type="match status" value="7"/>
</dbReference>
<reference evidence="6" key="1">
    <citation type="submission" date="2023-01" db="EMBL/GenBank/DDBJ databases">
        <title>Metagenome sequencing of chrysophaentin producing Chrysophaeum taylorii.</title>
        <authorList>
            <person name="Davison J."/>
            <person name="Bewley C."/>
        </authorList>
    </citation>
    <scope>NUCLEOTIDE SEQUENCE</scope>
    <source>
        <strain evidence="6">NIES-1699</strain>
    </source>
</reference>
<dbReference type="Pfam" id="PF00168">
    <property type="entry name" value="C2"/>
    <property type="match status" value="6"/>
</dbReference>
<dbReference type="GO" id="GO:0046872">
    <property type="term" value="F:metal ion binding"/>
    <property type="evidence" value="ECO:0007669"/>
    <property type="project" value="UniProtKB-KW"/>
</dbReference>
<dbReference type="AlphaFoldDB" id="A0AAD7XHI1"/>
<dbReference type="CDD" id="cd00030">
    <property type="entry name" value="C2"/>
    <property type="match status" value="4"/>
</dbReference>
<evidence type="ECO:0000256" key="4">
    <source>
        <dbReference type="SAM" id="MobiDB-lite"/>
    </source>
</evidence>
<feature type="repeat" description="ANK" evidence="3">
    <location>
        <begin position="1069"/>
        <end position="1101"/>
    </location>
</feature>
<accession>A0AAD7XHI1</accession>
<dbReference type="PROSITE" id="PS50004">
    <property type="entry name" value="C2"/>
    <property type="match status" value="5"/>
</dbReference>
<feature type="repeat" description="ANK" evidence="3">
    <location>
        <begin position="1170"/>
        <end position="1202"/>
    </location>
</feature>
<dbReference type="PROSITE" id="PS50297">
    <property type="entry name" value="ANK_REP_REGION"/>
    <property type="match status" value="4"/>
</dbReference>
<dbReference type="SUPFAM" id="SSF49562">
    <property type="entry name" value="C2 domain (Calcium/lipid-binding domain, CaLB)"/>
    <property type="match status" value="6"/>
</dbReference>
<dbReference type="SUPFAM" id="SSF48403">
    <property type="entry name" value="Ankyrin repeat"/>
    <property type="match status" value="1"/>
</dbReference>
<dbReference type="PANTHER" id="PTHR45911">
    <property type="entry name" value="C2 DOMAIN-CONTAINING PROTEIN"/>
    <property type="match status" value="1"/>
</dbReference>
<evidence type="ECO:0000256" key="3">
    <source>
        <dbReference type="PROSITE-ProRule" id="PRU00023"/>
    </source>
</evidence>
<dbReference type="InterPro" id="IPR036770">
    <property type="entry name" value="Ankyrin_rpt-contain_sf"/>
</dbReference>
<dbReference type="Gene3D" id="1.25.40.20">
    <property type="entry name" value="Ankyrin repeat-containing domain"/>
    <property type="match status" value="1"/>
</dbReference>
<organism evidence="6 7">
    <name type="scientific">Chrysophaeum taylorii</name>
    <dbReference type="NCBI Taxonomy" id="2483200"/>
    <lineage>
        <taxon>Eukaryota</taxon>
        <taxon>Sar</taxon>
        <taxon>Stramenopiles</taxon>
        <taxon>Ochrophyta</taxon>
        <taxon>Pelagophyceae</taxon>
        <taxon>Pelagomonadales</taxon>
        <taxon>Pelagomonadaceae</taxon>
        <taxon>Chrysophaeum</taxon>
    </lineage>
</organism>
<feature type="domain" description="C2" evidence="5">
    <location>
        <begin position="290"/>
        <end position="416"/>
    </location>
</feature>
<feature type="repeat" description="ANK" evidence="3">
    <location>
        <begin position="1102"/>
        <end position="1134"/>
    </location>
</feature>
<evidence type="ECO:0000259" key="5">
    <source>
        <dbReference type="PROSITE" id="PS50004"/>
    </source>
</evidence>
<feature type="compositionally biased region" description="Basic residues" evidence="4">
    <location>
        <begin position="1255"/>
        <end position="1264"/>
    </location>
</feature>
<feature type="domain" description="C2" evidence="5">
    <location>
        <begin position="19"/>
        <end position="144"/>
    </location>
</feature>
<keyword evidence="1" id="KW-0479">Metal-binding</keyword>
<evidence type="ECO:0000256" key="2">
    <source>
        <dbReference type="ARBA" id="ARBA00022837"/>
    </source>
</evidence>
<dbReference type="SMART" id="SM00239">
    <property type="entry name" value="C2"/>
    <property type="match status" value="6"/>
</dbReference>
<dbReference type="InterPro" id="IPR035892">
    <property type="entry name" value="C2_domain_sf"/>
</dbReference>
<dbReference type="Gene3D" id="2.60.40.150">
    <property type="entry name" value="C2 domain"/>
    <property type="match status" value="5"/>
</dbReference>
<keyword evidence="7" id="KW-1185">Reference proteome</keyword>
<name>A0AAD7XHI1_9STRA</name>
<evidence type="ECO:0000313" key="7">
    <source>
        <dbReference type="Proteomes" id="UP001230188"/>
    </source>
</evidence>
<feature type="domain" description="C2" evidence="5">
    <location>
        <begin position="850"/>
        <end position="963"/>
    </location>
</feature>
<feature type="repeat" description="ANK" evidence="3">
    <location>
        <begin position="1203"/>
        <end position="1235"/>
    </location>
</feature>
<keyword evidence="2" id="KW-0106">Calcium</keyword>
<sequence length="1264" mass="140829">MMRRFFFRRPSTNNNEEEDLGAALLPEEECEEEEEEGLPRTALKVVVIRARKLKAMDRAGLRGAASSDPYAVCGVEGEERRTRVIKRSLEPVWLERLEIPADDPSASLVVVVKDSDYASSDDEIGRCEIPLAHLSHGGAVRAWHALAGAGGEIELCIRWCHNPSYVYDVPREFWGDESSSTDNNELRVFLIRIKGRLVVAKDRFVSVRYADQTFKSKKTNPTMMEKFVFAAEDARQKLEIVVADGNNNFFVGRCAIEITRRGRHILDLATGIRVELALCWVRNPDRVVDVVGVPEVDDDDDAVDETPNELVVCVLRARRLRAMDTNILFGGSASSDPYVVLAIDDDDDRRRTTTVKRETLDPVWQETFALPCDGEALAVTVFDHDDASADDLIGRTVLETHPFRRKRVRNWVELEGRKPGCCGEIEIAALWRYNPDRVLELPDKMRMEHEQQDLPNVVLCAIIRARAPHDSDRDAYCLASLDGEERRSKNTTAARVWLEVLELPCELPSSRLLLSLVAKKRYASKDEVIGSCDVEIDDSLRYAPRREWRKFGEKRAVELAVRWVYEPSYVVPVPEAVTDPDPSKPGNELVVCAIRFKNKKAAAQKKKMKENAFDVELRFGTFEPQRTNKPGDILRFPLDYLEGVEPLTLALVGRHGEPLRAEIFLSVATLVDRFVQRSWVTLSSWAMIEVAVLWAHNPERVCHLPPHMVNEDDDISKPPNALCVCLVRGRDLPLSKKTDHFCCCVLQVLNGAAGNVVEYKSRVHRNTANPDFGCEYFEFPAEQDEKPIEFRVELRDASSSSSSSSIGSFELVLSHKHHRGQTFRCWHAAGAFAKLDVAILWRHNPEFALATPQIIAAAEPFPDLPANQLRVGVLRAKNLVEGRRVYAAVRVGDERAQTSKKKNTRYPIWMEAFKLRVPPKDARRSLEVALLNAADTFGPPVPLGRFELPLSKRTYRRPYRGWHELRGGGGGQQVEIALRLVFDPDAEGVAYDPRKPEDMRRLADACASATRDGDLKALRALLDAGATCAHARIDDDRTPAHDAARRDGGDILLELLKDLRVDVARPDRSGTTPAHVAAAADKPVILKQLAVLGADLDAPDNHGKRPAHVACAAGAVKAIEVLLALGVSFDRQTWNGRYPAHYAAEHGRVATLDFLALRGLDVDAPGSDFGNRTPLHVAAAAGSIAAVQKLVTLGANVETRDTMGHTPAHHAAFHGREPALDLLVANGADDALPDPDGKTPQTLLRESLPPPTSERRRRRTPLRI</sequence>
<comment type="caution">
    <text evidence="6">The sequence shown here is derived from an EMBL/GenBank/DDBJ whole genome shotgun (WGS) entry which is preliminary data.</text>
</comment>
<dbReference type="Pfam" id="PF12796">
    <property type="entry name" value="Ank_2"/>
    <property type="match status" value="1"/>
</dbReference>
<keyword evidence="3" id="KW-0040">ANK repeat</keyword>
<dbReference type="EMBL" id="JAQMWT010000552">
    <property type="protein sequence ID" value="KAJ8599578.1"/>
    <property type="molecule type" value="Genomic_DNA"/>
</dbReference>
<dbReference type="InterPro" id="IPR000008">
    <property type="entry name" value="C2_dom"/>
</dbReference>
<protein>
    <recommendedName>
        <fullName evidence="5">C2 domain-containing protein</fullName>
    </recommendedName>
</protein>
<feature type="domain" description="C2" evidence="5">
    <location>
        <begin position="703"/>
        <end position="827"/>
    </location>
</feature>
<dbReference type="Proteomes" id="UP001230188">
    <property type="component" value="Unassembled WGS sequence"/>
</dbReference>
<dbReference type="InterPro" id="IPR002110">
    <property type="entry name" value="Ankyrin_rpt"/>
</dbReference>
<evidence type="ECO:0000313" key="6">
    <source>
        <dbReference type="EMBL" id="KAJ8599578.1"/>
    </source>
</evidence>
<proteinExistence type="predicted"/>